<reference evidence="2 3" key="1">
    <citation type="submission" date="2020-07" db="EMBL/GenBank/DDBJ databases">
        <title>Comparative genomics of pyrophilous fungi reveals a link between fire events and developmental genes.</title>
        <authorList>
            <consortium name="DOE Joint Genome Institute"/>
            <person name="Steindorff A.S."/>
            <person name="Carver A."/>
            <person name="Calhoun S."/>
            <person name="Stillman K."/>
            <person name="Liu H."/>
            <person name="Lipzen A."/>
            <person name="Pangilinan J."/>
            <person name="Labutti K."/>
            <person name="Bruns T.D."/>
            <person name="Grigoriev I.V."/>
        </authorList>
    </citation>
    <scope>NUCLEOTIDE SEQUENCE [LARGE SCALE GENOMIC DNA]</scope>
    <source>
        <strain evidence="2 3">CBS 144469</strain>
    </source>
</reference>
<feature type="region of interest" description="Disordered" evidence="1">
    <location>
        <begin position="89"/>
        <end position="118"/>
    </location>
</feature>
<feature type="region of interest" description="Disordered" evidence="1">
    <location>
        <begin position="193"/>
        <end position="252"/>
    </location>
</feature>
<keyword evidence="3" id="KW-1185">Reference proteome</keyword>
<organism evidence="2 3">
    <name type="scientific">Ephemerocybe angulata</name>
    <dbReference type="NCBI Taxonomy" id="980116"/>
    <lineage>
        <taxon>Eukaryota</taxon>
        <taxon>Fungi</taxon>
        <taxon>Dikarya</taxon>
        <taxon>Basidiomycota</taxon>
        <taxon>Agaricomycotina</taxon>
        <taxon>Agaricomycetes</taxon>
        <taxon>Agaricomycetidae</taxon>
        <taxon>Agaricales</taxon>
        <taxon>Agaricineae</taxon>
        <taxon>Psathyrellaceae</taxon>
        <taxon>Ephemerocybe</taxon>
    </lineage>
</organism>
<dbReference type="AlphaFoldDB" id="A0A8H6H8D9"/>
<evidence type="ECO:0000313" key="2">
    <source>
        <dbReference type="EMBL" id="KAF6741431.1"/>
    </source>
</evidence>
<protein>
    <submittedName>
        <fullName evidence="2">Uncharacterized protein</fullName>
    </submittedName>
</protein>
<feature type="region of interest" description="Disordered" evidence="1">
    <location>
        <begin position="153"/>
        <end position="172"/>
    </location>
</feature>
<name>A0A8H6H8D9_9AGAR</name>
<dbReference type="Proteomes" id="UP000521943">
    <property type="component" value="Unassembled WGS sequence"/>
</dbReference>
<gene>
    <name evidence="2" type="ORF">DFP72DRAFT_1180645</name>
</gene>
<comment type="caution">
    <text evidence="2">The sequence shown here is derived from an EMBL/GenBank/DDBJ whole genome shotgun (WGS) entry which is preliminary data.</text>
</comment>
<dbReference type="EMBL" id="JACGCI010000246">
    <property type="protein sequence ID" value="KAF6741431.1"/>
    <property type="molecule type" value="Genomic_DNA"/>
</dbReference>
<sequence>MPRRLTPDSYPQERIPLITLEPQKVIAKKIKFREPATTFMVVQLIAHDDEHHVPSPVLNVLPRPLLPRPSPHALSRAIPARIASLHPSRCNPQARRAKSGGMHDSTPANRRADTTGKTHLAADRTVLKRPSVGSTSRIEVPSVQGEAEIARTSVGAPPALRTETNRTRRSGLTRKELELYSGKLFCLGPAFQASNGYSEPSKGGTTIAERDDRQSSATHNQAGGPNNGNGPPTPGVNLMGAAWGRSQRTFSP</sequence>
<accession>A0A8H6H8D9</accession>
<evidence type="ECO:0000256" key="1">
    <source>
        <dbReference type="SAM" id="MobiDB-lite"/>
    </source>
</evidence>
<evidence type="ECO:0000313" key="3">
    <source>
        <dbReference type="Proteomes" id="UP000521943"/>
    </source>
</evidence>
<proteinExistence type="predicted"/>